<dbReference type="GO" id="GO:0003729">
    <property type="term" value="F:mRNA binding"/>
    <property type="evidence" value="ECO:0007669"/>
    <property type="project" value="UniProtKB-ARBA"/>
</dbReference>
<dbReference type="EMBL" id="JBANQN010000006">
    <property type="protein sequence ID" value="KAK6786161.1"/>
    <property type="molecule type" value="Genomic_DNA"/>
</dbReference>
<dbReference type="GO" id="GO:0005739">
    <property type="term" value="C:mitochondrion"/>
    <property type="evidence" value="ECO:0007669"/>
    <property type="project" value="TreeGrafter"/>
</dbReference>
<protein>
    <recommendedName>
        <fullName evidence="5">Pentatricopeptide repeat-containing protein</fullName>
    </recommendedName>
</protein>
<evidence type="ECO:0008006" key="5">
    <source>
        <dbReference type="Google" id="ProtNLM"/>
    </source>
</evidence>
<accession>A0AAN8YC44</accession>
<dbReference type="Proteomes" id="UP001371456">
    <property type="component" value="Unassembled WGS sequence"/>
</dbReference>
<dbReference type="PANTHER" id="PTHR45717:SF45">
    <property type="entry name" value="OS12G0527900 PROTEIN"/>
    <property type="match status" value="1"/>
</dbReference>
<name>A0AAN8YC44_SOLBU</name>
<keyword evidence="2" id="KW-0677">Repeat</keyword>
<dbReference type="InterPro" id="IPR002885">
    <property type="entry name" value="PPR_rpt"/>
</dbReference>
<comment type="similarity">
    <text evidence="1">Belongs to the PPR family. P subfamily.</text>
</comment>
<comment type="caution">
    <text evidence="3">The sequence shown here is derived from an EMBL/GenBank/DDBJ whole genome shotgun (WGS) entry which is preliminary data.</text>
</comment>
<evidence type="ECO:0000256" key="2">
    <source>
        <dbReference type="ARBA" id="ARBA00022737"/>
    </source>
</evidence>
<dbReference type="Pfam" id="PF01535">
    <property type="entry name" value="PPR"/>
    <property type="match status" value="2"/>
</dbReference>
<evidence type="ECO:0000313" key="4">
    <source>
        <dbReference type="Proteomes" id="UP001371456"/>
    </source>
</evidence>
<dbReference type="Gene3D" id="1.25.40.10">
    <property type="entry name" value="Tetratricopeptide repeat domain"/>
    <property type="match status" value="1"/>
</dbReference>
<dbReference type="NCBIfam" id="TIGR00756">
    <property type="entry name" value="PPR"/>
    <property type="match status" value="1"/>
</dbReference>
<evidence type="ECO:0000313" key="3">
    <source>
        <dbReference type="EMBL" id="KAK6786161.1"/>
    </source>
</evidence>
<organism evidence="3 4">
    <name type="scientific">Solanum bulbocastanum</name>
    <name type="common">Wild potato</name>
    <dbReference type="NCBI Taxonomy" id="147425"/>
    <lineage>
        <taxon>Eukaryota</taxon>
        <taxon>Viridiplantae</taxon>
        <taxon>Streptophyta</taxon>
        <taxon>Embryophyta</taxon>
        <taxon>Tracheophyta</taxon>
        <taxon>Spermatophyta</taxon>
        <taxon>Magnoliopsida</taxon>
        <taxon>eudicotyledons</taxon>
        <taxon>Gunneridae</taxon>
        <taxon>Pentapetalae</taxon>
        <taxon>asterids</taxon>
        <taxon>lamiids</taxon>
        <taxon>Solanales</taxon>
        <taxon>Solanaceae</taxon>
        <taxon>Solanoideae</taxon>
        <taxon>Solaneae</taxon>
        <taxon>Solanum</taxon>
    </lineage>
</organism>
<dbReference type="AlphaFoldDB" id="A0AAN8YC44"/>
<reference evidence="3 4" key="1">
    <citation type="submission" date="2024-02" db="EMBL/GenBank/DDBJ databases">
        <title>de novo genome assembly of Solanum bulbocastanum strain 11H21.</title>
        <authorList>
            <person name="Hosaka A.J."/>
        </authorList>
    </citation>
    <scope>NUCLEOTIDE SEQUENCE [LARGE SCALE GENOMIC DNA]</scope>
    <source>
        <tissue evidence="3">Young leaves</tissue>
    </source>
</reference>
<sequence>MNSAEKFFKDLPNKLKVQTTCTALLHTYVQHKDTAKAESLMEKMFECGFMKYPLPYNHMLTLYISQGQLEKVPGLIQELKKNTSLDSHIQSGVDSFCITE</sequence>
<evidence type="ECO:0000256" key="1">
    <source>
        <dbReference type="ARBA" id="ARBA00007626"/>
    </source>
</evidence>
<dbReference type="PANTHER" id="PTHR45717">
    <property type="entry name" value="OS12G0527900 PROTEIN"/>
    <property type="match status" value="1"/>
</dbReference>
<gene>
    <name evidence="3" type="ORF">RDI58_014686</name>
</gene>
<dbReference type="InterPro" id="IPR011990">
    <property type="entry name" value="TPR-like_helical_dom_sf"/>
</dbReference>
<keyword evidence="4" id="KW-1185">Reference proteome</keyword>
<proteinExistence type="inferred from homology"/>